<dbReference type="RefSeq" id="WP_173780015.1">
    <property type="nucleotide sequence ID" value="NZ_JABSNO010000021.1"/>
</dbReference>
<evidence type="ECO:0000256" key="1">
    <source>
        <dbReference type="SAM" id="Phobius"/>
    </source>
</evidence>
<sequence length="65" mass="7710">MAFKWLSAVIGFFYMVLGVFVIWKKWFFNPLEDFTSYALGALLIAYGLFRIIRAMYKVKQDTDEE</sequence>
<protein>
    <submittedName>
        <fullName evidence="2">Putative membrane protein</fullName>
    </submittedName>
</protein>
<proteinExistence type="predicted"/>
<feature type="transmembrane region" description="Helical" evidence="1">
    <location>
        <begin position="35"/>
        <end position="52"/>
    </location>
</feature>
<feature type="transmembrane region" description="Helical" evidence="1">
    <location>
        <begin position="5"/>
        <end position="23"/>
    </location>
</feature>
<organism evidence="2 3">
    <name type="scientific">Frigoriflavimonas asaccharolytica</name>
    <dbReference type="NCBI Taxonomy" id="2735899"/>
    <lineage>
        <taxon>Bacteria</taxon>
        <taxon>Pseudomonadati</taxon>
        <taxon>Bacteroidota</taxon>
        <taxon>Flavobacteriia</taxon>
        <taxon>Flavobacteriales</taxon>
        <taxon>Weeksellaceae</taxon>
        <taxon>Frigoriflavimonas</taxon>
    </lineage>
</organism>
<dbReference type="EMBL" id="JABSNO010000021">
    <property type="protein sequence ID" value="NRS93456.1"/>
    <property type="molecule type" value="Genomic_DNA"/>
</dbReference>
<evidence type="ECO:0000313" key="3">
    <source>
        <dbReference type="Proteomes" id="UP000610746"/>
    </source>
</evidence>
<evidence type="ECO:0000313" key="2">
    <source>
        <dbReference type="EMBL" id="NRS93456.1"/>
    </source>
</evidence>
<keyword evidence="3" id="KW-1185">Reference proteome</keyword>
<dbReference type="Proteomes" id="UP000610746">
    <property type="component" value="Unassembled WGS sequence"/>
</dbReference>
<keyword evidence="1" id="KW-1133">Transmembrane helix</keyword>
<comment type="caution">
    <text evidence="2">The sequence shown here is derived from an EMBL/GenBank/DDBJ whole genome shotgun (WGS) entry which is preliminary data.</text>
</comment>
<name>A0A8J8G9N4_9FLAO</name>
<dbReference type="AlphaFoldDB" id="A0A8J8G9N4"/>
<accession>A0A8J8G9N4</accession>
<gene>
    <name evidence="2" type="ORF">HNQ03_002546</name>
</gene>
<keyword evidence="1" id="KW-0812">Transmembrane</keyword>
<keyword evidence="1" id="KW-0472">Membrane</keyword>
<reference evidence="2" key="1">
    <citation type="submission" date="2020-05" db="EMBL/GenBank/DDBJ databases">
        <title>Genomic Encyclopedia of Type Strains, Phase IV (KMG-V): Genome sequencing to study the core and pangenomes of soil and plant-associated prokaryotes.</title>
        <authorList>
            <person name="Whitman W."/>
        </authorList>
    </citation>
    <scope>NUCLEOTIDE SEQUENCE</scope>
    <source>
        <strain evidence="2">16F</strain>
    </source>
</reference>